<evidence type="ECO:0000256" key="1">
    <source>
        <dbReference type="SAM" id="MobiDB-lite"/>
    </source>
</evidence>
<protein>
    <recommendedName>
        <fullName evidence="2">KRAB domain-containing protein</fullName>
    </recommendedName>
</protein>
<feature type="region of interest" description="Disordered" evidence="1">
    <location>
        <begin position="108"/>
        <end position="142"/>
    </location>
</feature>
<comment type="caution">
    <text evidence="3">The sequence shown here is derived from an EMBL/GenBank/DDBJ whole genome shotgun (WGS) entry which is preliminary data.</text>
</comment>
<organism evidence="3 4">
    <name type="scientific">Diceros bicornis minor</name>
    <name type="common">South-central black rhinoceros</name>
    <dbReference type="NCBI Taxonomy" id="77932"/>
    <lineage>
        <taxon>Eukaryota</taxon>
        <taxon>Metazoa</taxon>
        <taxon>Chordata</taxon>
        <taxon>Craniata</taxon>
        <taxon>Vertebrata</taxon>
        <taxon>Euteleostomi</taxon>
        <taxon>Mammalia</taxon>
        <taxon>Eutheria</taxon>
        <taxon>Laurasiatheria</taxon>
        <taxon>Perissodactyla</taxon>
        <taxon>Rhinocerotidae</taxon>
        <taxon>Diceros</taxon>
    </lineage>
</organism>
<dbReference type="Proteomes" id="UP000551758">
    <property type="component" value="Unassembled WGS sequence"/>
</dbReference>
<dbReference type="GO" id="GO:0006355">
    <property type="term" value="P:regulation of DNA-templated transcription"/>
    <property type="evidence" value="ECO:0007669"/>
    <property type="project" value="InterPro"/>
</dbReference>
<dbReference type="AlphaFoldDB" id="A0A7J7E780"/>
<feature type="domain" description="KRAB" evidence="2">
    <location>
        <begin position="211"/>
        <end position="282"/>
    </location>
</feature>
<evidence type="ECO:0000313" key="4">
    <source>
        <dbReference type="Proteomes" id="UP000551758"/>
    </source>
</evidence>
<evidence type="ECO:0000313" key="3">
    <source>
        <dbReference type="EMBL" id="KAF5911569.1"/>
    </source>
</evidence>
<dbReference type="CDD" id="cd07765">
    <property type="entry name" value="KRAB_A-box"/>
    <property type="match status" value="1"/>
</dbReference>
<dbReference type="InterPro" id="IPR001909">
    <property type="entry name" value="KRAB"/>
</dbReference>
<dbReference type="InterPro" id="IPR036051">
    <property type="entry name" value="KRAB_dom_sf"/>
</dbReference>
<dbReference type="Pfam" id="PF01352">
    <property type="entry name" value="KRAB"/>
    <property type="match status" value="1"/>
</dbReference>
<dbReference type="InterPro" id="IPR050169">
    <property type="entry name" value="Krueppel_C2H2_ZnF"/>
</dbReference>
<accession>A0A7J7E780</accession>
<gene>
    <name evidence="3" type="ORF">HPG69_008166</name>
</gene>
<feature type="compositionally biased region" description="Low complexity" evidence="1">
    <location>
        <begin position="108"/>
        <end position="123"/>
    </location>
</feature>
<dbReference type="PANTHER" id="PTHR23232:SF115">
    <property type="entry name" value="KRAB DOMAIN-CONTAINING PROTEIN"/>
    <property type="match status" value="1"/>
</dbReference>
<dbReference type="Gene3D" id="6.10.140.140">
    <property type="match status" value="1"/>
</dbReference>
<proteinExistence type="predicted"/>
<keyword evidence="4" id="KW-1185">Reference proteome</keyword>
<dbReference type="EMBL" id="JACDTQ010003919">
    <property type="protein sequence ID" value="KAF5911569.1"/>
    <property type="molecule type" value="Genomic_DNA"/>
</dbReference>
<name>A0A7J7E780_DICBM</name>
<reference evidence="3 4" key="1">
    <citation type="journal article" date="2020" name="Mol. Biol. Evol.">
        <title>Interspecific Gene Flow and the Evolution of Specialization in Black and White Rhinoceros.</title>
        <authorList>
            <person name="Moodley Y."/>
            <person name="Westbury M.V."/>
            <person name="Russo I.M."/>
            <person name="Gopalakrishnan S."/>
            <person name="Rakotoarivelo A."/>
            <person name="Olsen R.A."/>
            <person name="Prost S."/>
            <person name="Tunstall T."/>
            <person name="Ryder O.A."/>
            <person name="Dalen L."/>
            <person name="Bruford M.W."/>
        </authorList>
    </citation>
    <scope>NUCLEOTIDE SEQUENCE [LARGE SCALE GENOMIC DNA]</scope>
    <source>
        <strain evidence="3">SBR-YM</strain>
        <tissue evidence="3">Skin</tissue>
    </source>
</reference>
<dbReference type="SMART" id="SM00349">
    <property type="entry name" value="KRAB"/>
    <property type="match status" value="1"/>
</dbReference>
<dbReference type="PANTHER" id="PTHR23232">
    <property type="entry name" value="KRAB DOMAIN C2H2 ZINC FINGER"/>
    <property type="match status" value="1"/>
</dbReference>
<feature type="region of interest" description="Disordered" evidence="1">
    <location>
        <begin position="343"/>
        <end position="371"/>
    </location>
</feature>
<dbReference type="SUPFAM" id="SSF109640">
    <property type="entry name" value="KRAB domain (Kruppel-associated box)"/>
    <property type="match status" value="1"/>
</dbReference>
<sequence length="371" mass="40054">MDPRVKPRLPGLVSGLWPRPTFALEGSRVPPSEVGGSGLCPFLPQDWKQKCVLVGCRPFCPRFPQRLMAVLLMLASGPCPAPLGQGGLHVAGAGSKEVFGNIPRLRSVPASPASRSRGASSGPYLAPEASCGRRGSSESLCPPRLRESGPWLRVPGGGRAFAPAAVRLSSKAAKAAFVLSPKGKAFTLFWKTTPASSSSHRLGDRCLPHLVTFEDVAVAFTQEEWTLLDQPQRDLYRDVMLENYRNLMTLGYRSCKPDVNSGLEGTEEMRMGARGVLRVTVSRISAMLYSFHIMVFSSWLSSEDFLIYIIMSSLSYEIFGSLVSKNQDFNVIVLVDVTPSPSEVDGDTLEGGGTGHSVTAGATQDHQELIS</sequence>
<evidence type="ECO:0000259" key="2">
    <source>
        <dbReference type="PROSITE" id="PS50805"/>
    </source>
</evidence>
<dbReference type="PROSITE" id="PS50805">
    <property type="entry name" value="KRAB"/>
    <property type="match status" value="1"/>
</dbReference>